<dbReference type="PANTHER" id="PTHR30294:SF29">
    <property type="entry name" value="MULTIDRUG ABC TRANSPORTER PERMEASE YBHS-RELATED"/>
    <property type="match status" value="1"/>
</dbReference>
<evidence type="ECO:0000259" key="7">
    <source>
        <dbReference type="Pfam" id="PF12698"/>
    </source>
</evidence>
<accession>A0ABY1VMB0</accession>
<feature type="transmembrane region" description="Helical" evidence="6">
    <location>
        <begin position="195"/>
        <end position="214"/>
    </location>
</feature>
<keyword evidence="2" id="KW-1003">Cell membrane</keyword>
<keyword evidence="3 6" id="KW-0812">Transmembrane</keyword>
<dbReference type="Proteomes" id="UP000250006">
    <property type="component" value="Unassembled WGS sequence"/>
</dbReference>
<evidence type="ECO:0000313" key="9">
    <source>
        <dbReference type="Proteomes" id="UP000250006"/>
    </source>
</evidence>
<comment type="subcellular location">
    <subcellularLocation>
        <location evidence="1">Cell membrane</location>
        <topology evidence="1">Multi-pass membrane protein</topology>
    </subcellularLocation>
</comment>
<organism evidence="8 9">
    <name type="scientific">Actinomyces bovis</name>
    <dbReference type="NCBI Taxonomy" id="1658"/>
    <lineage>
        <taxon>Bacteria</taxon>
        <taxon>Bacillati</taxon>
        <taxon>Actinomycetota</taxon>
        <taxon>Actinomycetes</taxon>
        <taxon>Actinomycetales</taxon>
        <taxon>Actinomycetaceae</taxon>
        <taxon>Actinomyces</taxon>
    </lineage>
</organism>
<dbReference type="Pfam" id="PF12698">
    <property type="entry name" value="ABC2_membrane_3"/>
    <property type="match status" value="1"/>
</dbReference>
<name>A0ABY1VMB0_9ACTO</name>
<evidence type="ECO:0000256" key="3">
    <source>
        <dbReference type="ARBA" id="ARBA00022692"/>
    </source>
</evidence>
<dbReference type="EMBL" id="UAPQ01000001">
    <property type="protein sequence ID" value="SPT52817.1"/>
    <property type="molecule type" value="Genomic_DNA"/>
</dbReference>
<keyword evidence="4 6" id="KW-1133">Transmembrane helix</keyword>
<feature type="transmembrane region" description="Helical" evidence="6">
    <location>
        <begin position="271"/>
        <end position="293"/>
    </location>
</feature>
<evidence type="ECO:0000256" key="5">
    <source>
        <dbReference type="ARBA" id="ARBA00023136"/>
    </source>
</evidence>
<feature type="transmembrane region" description="Helical" evidence="6">
    <location>
        <begin position="12"/>
        <end position="34"/>
    </location>
</feature>
<keyword evidence="5 6" id="KW-0472">Membrane</keyword>
<evidence type="ECO:0000256" key="6">
    <source>
        <dbReference type="SAM" id="Phobius"/>
    </source>
</evidence>
<dbReference type="Gene3D" id="3.40.1710.10">
    <property type="entry name" value="abc type-2 transporter like domain"/>
    <property type="match status" value="1"/>
</dbReference>
<protein>
    <submittedName>
        <fullName evidence="8">ABC-2 family transporter protein</fullName>
    </submittedName>
</protein>
<evidence type="ECO:0000256" key="1">
    <source>
        <dbReference type="ARBA" id="ARBA00004651"/>
    </source>
</evidence>
<evidence type="ECO:0000256" key="4">
    <source>
        <dbReference type="ARBA" id="ARBA00022989"/>
    </source>
</evidence>
<keyword evidence="9" id="KW-1185">Reference proteome</keyword>
<comment type="caution">
    <text evidence="8">The sequence shown here is derived from an EMBL/GenBank/DDBJ whole genome shotgun (WGS) entry which is preliminary data.</text>
</comment>
<feature type="transmembrane region" description="Helical" evidence="6">
    <location>
        <begin position="364"/>
        <end position="385"/>
    </location>
</feature>
<feature type="transmembrane region" description="Helical" evidence="6">
    <location>
        <begin position="305"/>
        <end position="322"/>
    </location>
</feature>
<dbReference type="InterPro" id="IPR051449">
    <property type="entry name" value="ABC-2_transporter_component"/>
</dbReference>
<dbReference type="RefSeq" id="WP_111835769.1">
    <property type="nucleotide sequence ID" value="NZ_UAPQ01000001.1"/>
</dbReference>
<feature type="transmembrane region" description="Helical" evidence="6">
    <location>
        <begin position="235"/>
        <end position="265"/>
    </location>
</feature>
<dbReference type="PANTHER" id="PTHR30294">
    <property type="entry name" value="MEMBRANE COMPONENT OF ABC TRANSPORTER YHHJ-RELATED"/>
    <property type="match status" value="1"/>
</dbReference>
<feature type="domain" description="ABC-2 type transporter transmembrane" evidence="7">
    <location>
        <begin position="19"/>
        <end position="383"/>
    </location>
</feature>
<proteinExistence type="predicted"/>
<evidence type="ECO:0000256" key="2">
    <source>
        <dbReference type="ARBA" id="ARBA00022475"/>
    </source>
</evidence>
<sequence>MTTFRTSLRIVAGHWLYVLIYLLLLSQIGLWTGLAMGTKDSGTLSEEHAQVAVIDHDGSVISQGLRHYLESTGEPVQVAEDRPSMQDAIAQERAEYILVVSANYGQSLTQAAATGAALPELQAAIAASSGDGQLMDQRTNIYLNQVYGYLAAGVMTPEQAVAAADRNIQETATAQLIKNQSGAIPEGLVIYAKMSTYPLLAFTSVIIATLMASLNQRAVRSRTLASPEASRSRALGLLGACLVIGVVGWLWIYGLGLVVFGLPLLSKVGPLLGIVGLSLGAYTLVGVALGFLMGRIGVSQNWTDAIANIGGMVFSFLGGAWVPTSLLPAGVVAVSKFTPAYWSTAAIQGAYESLSLDAATLRPLLVNCGLCALFAVALGCVALMVGRTRARASL</sequence>
<dbReference type="InterPro" id="IPR013525">
    <property type="entry name" value="ABC2_TM"/>
</dbReference>
<reference evidence="8 9" key="1">
    <citation type="submission" date="2018-06" db="EMBL/GenBank/DDBJ databases">
        <authorList>
            <consortium name="Pathogen Informatics"/>
            <person name="Doyle S."/>
        </authorList>
    </citation>
    <scope>NUCLEOTIDE SEQUENCE [LARGE SCALE GENOMIC DNA]</scope>
    <source>
        <strain evidence="8 9">NCTC11535</strain>
    </source>
</reference>
<evidence type="ECO:0000313" key="8">
    <source>
        <dbReference type="EMBL" id="SPT52817.1"/>
    </source>
</evidence>
<gene>
    <name evidence="8" type="ORF">NCTC11535_00471</name>
</gene>